<comment type="caution">
    <text evidence="1">The sequence shown here is derived from an EMBL/GenBank/DDBJ whole genome shotgun (WGS) entry which is preliminary data.</text>
</comment>
<protein>
    <submittedName>
        <fullName evidence="1">Uncharacterized protein</fullName>
    </submittedName>
</protein>
<sequence>MDGLVAREFFGLAAQIGDVGEAGGLGAACTGLAQSSSHRCVCDCSTDRKRTLSTVTRHNHTTMNTADPSEVYSSRHTRAQSLIRPHRHLKQTHHQISHQNRKIRAALSSLRGVLVPHEELSSLDCCYSTATGYVIMPNIAYLVSGLFKGRMRSRRCAIVFTHRIVAKTRAAVASALFDSREAGRLSFVSGQTSIAPLVALSLLEKRGANQSTISMVREKIRRRDGSRQMKKFLLRAEIATIYIIASPKMEMPANPSHILRDIMLGRIRGIMRPSGGPINKPAPPVANYCLIIHIRRVKKRRRRVIHTPPPPPPRKRHHFNYAKIPAAAKSAHAQEVNNYGFFGTLRPLNCLKSIYKWREETSEEELSEEAEEVAVFSLAIVARLRG</sequence>
<accession>A0A8J6LD14</accession>
<dbReference type="EMBL" id="JABDTM020028747">
    <property type="protein sequence ID" value="KAH0808446.1"/>
    <property type="molecule type" value="Genomic_DNA"/>
</dbReference>
<evidence type="ECO:0000313" key="1">
    <source>
        <dbReference type="EMBL" id="KAH0808446.1"/>
    </source>
</evidence>
<name>A0A8J6LD14_TENMO</name>
<reference evidence="1" key="1">
    <citation type="journal article" date="2020" name="J Insects Food Feed">
        <title>The yellow mealworm (Tenebrio molitor) genome: a resource for the emerging insects as food and feed industry.</title>
        <authorList>
            <person name="Eriksson T."/>
            <person name="Andere A."/>
            <person name="Kelstrup H."/>
            <person name="Emery V."/>
            <person name="Picard C."/>
        </authorList>
    </citation>
    <scope>NUCLEOTIDE SEQUENCE</scope>
    <source>
        <strain evidence="1">Stoneville</strain>
        <tissue evidence="1">Whole head</tissue>
    </source>
</reference>
<keyword evidence="2" id="KW-1185">Reference proteome</keyword>
<reference evidence="1" key="2">
    <citation type="submission" date="2021-08" db="EMBL/GenBank/DDBJ databases">
        <authorList>
            <person name="Eriksson T."/>
        </authorList>
    </citation>
    <scope>NUCLEOTIDE SEQUENCE</scope>
    <source>
        <strain evidence="1">Stoneville</strain>
        <tissue evidence="1">Whole head</tissue>
    </source>
</reference>
<organism evidence="1 2">
    <name type="scientific">Tenebrio molitor</name>
    <name type="common">Yellow mealworm beetle</name>
    <dbReference type="NCBI Taxonomy" id="7067"/>
    <lineage>
        <taxon>Eukaryota</taxon>
        <taxon>Metazoa</taxon>
        <taxon>Ecdysozoa</taxon>
        <taxon>Arthropoda</taxon>
        <taxon>Hexapoda</taxon>
        <taxon>Insecta</taxon>
        <taxon>Pterygota</taxon>
        <taxon>Neoptera</taxon>
        <taxon>Endopterygota</taxon>
        <taxon>Coleoptera</taxon>
        <taxon>Polyphaga</taxon>
        <taxon>Cucujiformia</taxon>
        <taxon>Tenebrionidae</taxon>
        <taxon>Tenebrio</taxon>
    </lineage>
</organism>
<dbReference type="AlphaFoldDB" id="A0A8J6LD14"/>
<dbReference type="Proteomes" id="UP000719412">
    <property type="component" value="Unassembled WGS sequence"/>
</dbReference>
<evidence type="ECO:0000313" key="2">
    <source>
        <dbReference type="Proteomes" id="UP000719412"/>
    </source>
</evidence>
<gene>
    <name evidence="1" type="ORF">GEV33_014344</name>
</gene>
<proteinExistence type="predicted"/>